<evidence type="ECO:0000256" key="1">
    <source>
        <dbReference type="SAM" id="SignalP"/>
    </source>
</evidence>
<dbReference type="AlphaFoldDB" id="A0AAN9B6J4"/>
<sequence length="285" mass="32862">MRILIFFFFSSQVGFFSAQLVDGGQSLLVSSGRLGLDSRGGGMFGRFRKRVIEEWKDSLDLRHVTMTVSDCNFELKRERLLRDHRQVLERDITVVECNLQQIRSAVNSRQMSQPQSQLQLLSYDDVNIMMRHQPNQLRHLFPEDRVLLQWCPLRIMEVNTKEVFSGKQKILANKPAEPIKTTVQPGKNFPVIFMSAGGHYSCNRGQNYDVDIYGSGSDEDLRAHIEWHLLRLAEVGADLDTAVMVVYHTRRVEDVVEKLKKEFSLQVSTAIPFRKVIALEMDYVK</sequence>
<dbReference type="PANTHER" id="PTHR47403">
    <property type="entry name" value="LOC100145250 PROTEIN"/>
    <property type="match status" value="1"/>
</dbReference>
<proteinExistence type="predicted"/>
<name>A0AAN9B6J4_9CAEN</name>
<accession>A0AAN9B6J4</accession>
<dbReference type="PANTHER" id="PTHR47403:SF6">
    <property type="entry name" value="N-ACETYLTRANSFERASE DOMAIN-CONTAINING PROTEIN"/>
    <property type="match status" value="1"/>
</dbReference>
<evidence type="ECO:0000313" key="2">
    <source>
        <dbReference type="EMBL" id="KAK7098350.1"/>
    </source>
</evidence>
<reference evidence="2 3" key="1">
    <citation type="submission" date="2024-02" db="EMBL/GenBank/DDBJ databases">
        <title>Chromosome-scale genome assembly of the rough periwinkle Littorina saxatilis.</title>
        <authorList>
            <person name="De Jode A."/>
            <person name="Faria R."/>
            <person name="Formenti G."/>
            <person name="Sims Y."/>
            <person name="Smith T.P."/>
            <person name="Tracey A."/>
            <person name="Wood J.M.D."/>
            <person name="Zagrodzka Z.B."/>
            <person name="Johannesson K."/>
            <person name="Butlin R.K."/>
            <person name="Leder E.H."/>
        </authorList>
    </citation>
    <scope>NUCLEOTIDE SEQUENCE [LARGE SCALE GENOMIC DNA]</scope>
    <source>
        <strain evidence="2">Snail1</strain>
        <tissue evidence="2">Muscle</tissue>
    </source>
</reference>
<organism evidence="2 3">
    <name type="scientific">Littorina saxatilis</name>
    <dbReference type="NCBI Taxonomy" id="31220"/>
    <lineage>
        <taxon>Eukaryota</taxon>
        <taxon>Metazoa</taxon>
        <taxon>Spiralia</taxon>
        <taxon>Lophotrochozoa</taxon>
        <taxon>Mollusca</taxon>
        <taxon>Gastropoda</taxon>
        <taxon>Caenogastropoda</taxon>
        <taxon>Littorinimorpha</taxon>
        <taxon>Littorinoidea</taxon>
        <taxon>Littorinidae</taxon>
        <taxon>Littorina</taxon>
    </lineage>
</organism>
<gene>
    <name evidence="2" type="ORF">V1264_002672</name>
</gene>
<feature type="signal peptide" evidence="1">
    <location>
        <begin position="1"/>
        <end position="18"/>
    </location>
</feature>
<keyword evidence="3" id="KW-1185">Reference proteome</keyword>
<keyword evidence="1" id="KW-0732">Signal</keyword>
<dbReference type="EMBL" id="JBAMIC010000012">
    <property type="protein sequence ID" value="KAK7098350.1"/>
    <property type="molecule type" value="Genomic_DNA"/>
</dbReference>
<protein>
    <submittedName>
        <fullName evidence="2">Uncharacterized protein</fullName>
    </submittedName>
</protein>
<evidence type="ECO:0000313" key="3">
    <source>
        <dbReference type="Proteomes" id="UP001374579"/>
    </source>
</evidence>
<dbReference type="Proteomes" id="UP001374579">
    <property type="component" value="Unassembled WGS sequence"/>
</dbReference>
<feature type="chain" id="PRO_5042906355" evidence="1">
    <location>
        <begin position="19"/>
        <end position="285"/>
    </location>
</feature>
<comment type="caution">
    <text evidence="2">The sequence shown here is derived from an EMBL/GenBank/DDBJ whole genome shotgun (WGS) entry which is preliminary data.</text>
</comment>